<sequence>MEDSINIRIYLKSLNLTAENASRWINSMCYFEPTEMISKKMTSGKVKKFNHKKFYEAIKEEIENSDRASMMIKDKINTISINKGSIRNDIATISCNLSYDIYEINKCNIMELVDEYIKEYEGIVAYACSLEDMFWQNNENIVMYDIKGKSKEELHTKKSDIFPDDVIVDTEFNPGHSHIVDGIWFGACWRMWYGKEYSKYIPMDIFSNFKNCYENRLYSNDFIRITLYENLWEYDKKENRDRQWEFRKSVGVDELVSILENNDTISFDIDAAIEITAGVFEHGGIRLIKHYYNDKGELIVKSQAIEVKTYELGVEGQLLWSETKKIVNSR</sequence>
<keyword evidence="2" id="KW-1185">Reference proteome</keyword>
<evidence type="ECO:0000313" key="1">
    <source>
        <dbReference type="EMBL" id="GLC30956.1"/>
    </source>
</evidence>
<dbReference type="EMBL" id="BRXR01000001">
    <property type="protein sequence ID" value="GLC30956.1"/>
    <property type="molecule type" value="Genomic_DNA"/>
</dbReference>
<evidence type="ECO:0000313" key="2">
    <source>
        <dbReference type="Proteomes" id="UP001208567"/>
    </source>
</evidence>
<organism evidence="1 2">
    <name type="scientific">Clostridium omnivorum</name>
    <dbReference type="NCBI Taxonomy" id="1604902"/>
    <lineage>
        <taxon>Bacteria</taxon>
        <taxon>Bacillati</taxon>
        <taxon>Bacillota</taxon>
        <taxon>Clostridia</taxon>
        <taxon>Eubacteriales</taxon>
        <taxon>Clostridiaceae</taxon>
        <taxon>Clostridium</taxon>
    </lineage>
</organism>
<accession>A0ABQ5N6W8</accession>
<dbReference type="Proteomes" id="UP001208567">
    <property type="component" value="Unassembled WGS sequence"/>
</dbReference>
<protein>
    <recommendedName>
        <fullName evidence="3">DUF4912 domain-containing protein</fullName>
    </recommendedName>
</protein>
<name>A0ABQ5N6W8_9CLOT</name>
<proteinExistence type="predicted"/>
<dbReference type="RefSeq" id="WP_264850232.1">
    <property type="nucleotide sequence ID" value="NZ_BRXR01000001.1"/>
</dbReference>
<evidence type="ECO:0008006" key="3">
    <source>
        <dbReference type="Google" id="ProtNLM"/>
    </source>
</evidence>
<reference evidence="1 2" key="1">
    <citation type="journal article" date="2024" name="Int. J. Syst. Evol. Microbiol.">
        <title>Clostridium omnivorum sp. nov., isolated from anoxic soil under the treatment of reductive soil disinfestation.</title>
        <authorList>
            <person name="Ueki A."/>
            <person name="Tonouchi A."/>
            <person name="Kaku N."/>
            <person name="Honma S."/>
            <person name="Ueki K."/>
        </authorList>
    </citation>
    <scope>NUCLEOTIDE SEQUENCE [LARGE SCALE GENOMIC DNA]</scope>
    <source>
        <strain evidence="1 2">E14</strain>
    </source>
</reference>
<gene>
    <name evidence="1" type="ORF">bsdE14_23660</name>
</gene>
<comment type="caution">
    <text evidence="1">The sequence shown here is derived from an EMBL/GenBank/DDBJ whole genome shotgun (WGS) entry which is preliminary data.</text>
</comment>